<dbReference type="STRING" id="71784.A0A1Y2BCP6"/>
<dbReference type="InterPro" id="IPR038955">
    <property type="entry name" value="PriA/CPL1_fungi"/>
</dbReference>
<evidence type="ECO:0000313" key="3">
    <source>
        <dbReference type="EMBL" id="ORY32611.1"/>
    </source>
</evidence>
<gene>
    <name evidence="3" type="ORF">BCR39DRAFT_379626</name>
</gene>
<dbReference type="OrthoDB" id="2560920at2759"/>
<dbReference type="PANTHER" id="PTHR35192">
    <property type="entry name" value="PROTEIN, PUTATIVE-RELATED"/>
    <property type="match status" value="1"/>
</dbReference>
<accession>A0A1Y2BCP6</accession>
<feature type="domain" description="Protein CPL1-like" evidence="2">
    <location>
        <begin position="233"/>
        <end position="294"/>
    </location>
</feature>
<dbReference type="InParanoid" id="A0A1Y2BCP6"/>
<dbReference type="Pfam" id="PF21671">
    <property type="entry name" value="CPL1-like"/>
    <property type="match status" value="1"/>
</dbReference>
<evidence type="ECO:0000259" key="2">
    <source>
        <dbReference type="Pfam" id="PF21671"/>
    </source>
</evidence>
<feature type="chain" id="PRO_5012847394" description="Protein CPL1-like domain-containing protein" evidence="1">
    <location>
        <begin position="20"/>
        <end position="302"/>
    </location>
</feature>
<organism evidence="3 4">
    <name type="scientific">Naematelia encephala</name>
    <dbReference type="NCBI Taxonomy" id="71784"/>
    <lineage>
        <taxon>Eukaryota</taxon>
        <taxon>Fungi</taxon>
        <taxon>Dikarya</taxon>
        <taxon>Basidiomycota</taxon>
        <taxon>Agaricomycotina</taxon>
        <taxon>Tremellomycetes</taxon>
        <taxon>Tremellales</taxon>
        <taxon>Naemateliaceae</taxon>
        <taxon>Naematelia</taxon>
    </lineage>
</organism>
<reference evidence="3 4" key="1">
    <citation type="submission" date="2016-07" db="EMBL/GenBank/DDBJ databases">
        <title>Pervasive Adenine N6-methylation of Active Genes in Fungi.</title>
        <authorList>
            <consortium name="DOE Joint Genome Institute"/>
            <person name="Mondo S.J."/>
            <person name="Dannebaum R.O."/>
            <person name="Kuo R.C."/>
            <person name="Labutti K."/>
            <person name="Haridas S."/>
            <person name="Kuo A."/>
            <person name="Salamov A."/>
            <person name="Ahrendt S.R."/>
            <person name="Lipzen A."/>
            <person name="Sullivan W."/>
            <person name="Andreopoulos W.B."/>
            <person name="Clum A."/>
            <person name="Lindquist E."/>
            <person name="Daum C."/>
            <person name="Ramamoorthy G.K."/>
            <person name="Gryganskyi A."/>
            <person name="Culley D."/>
            <person name="Magnuson J.K."/>
            <person name="James T.Y."/>
            <person name="O'Malley M.A."/>
            <person name="Stajich J.E."/>
            <person name="Spatafora J.W."/>
            <person name="Visel A."/>
            <person name="Grigoriev I.V."/>
        </authorList>
    </citation>
    <scope>NUCLEOTIDE SEQUENCE [LARGE SCALE GENOMIC DNA]</scope>
    <source>
        <strain evidence="3 4">68-887.2</strain>
    </source>
</reference>
<dbReference type="AlphaFoldDB" id="A0A1Y2BCP6"/>
<dbReference type="PANTHER" id="PTHR35192:SF2">
    <property type="entry name" value="APPLE DOMAIN-CONTAINING PROTEIN"/>
    <property type="match status" value="1"/>
</dbReference>
<comment type="caution">
    <text evidence="3">The sequence shown here is derived from an EMBL/GenBank/DDBJ whole genome shotgun (WGS) entry which is preliminary data.</text>
</comment>
<name>A0A1Y2BCP6_9TREE</name>
<protein>
    <recommendedName>
        <fullName evidence="2">Protein CPL1-like domain-containing protein</fullName>
    </recommendedName>
</protein>
<sequence>MYTLTATLVTLAILSLVSAQTFAPAYEGCILAADVPSGDSTGAQSSGSTCASSCSTTYAYFLTSGSDCICTDTAPVATWYTTSASSAGGCASTSDYQVYKVSSTFVFQACLSNFHDDLGLKHDNEGSQTSFEACLAYCDISGAAFVAPLTNGEWDCWCETSYTPLAYNTCGPSDPQVGNYFAYTHDLPSASGLTRRRQRRSVQEQLRLSRLEALRRPCPGEMEACLIPGSDSFECIDPKTELESCGGCQTGYWDKTRIDALGTDCTLIPGVLSDAVTCLNASCHAYRCEPGWRLVDGDCIPL</sequence>
<feature type="signal peptide" evidence="1">
    <location>
        <begin position="1"/>
        <end position="19"/>
    </location>
</feature>
<evidence type="ECO:0000256" key="1">
    <source>
        <dbReference type="SAM" id="SignalP"/>
    </source>
</evidence>
<dbReference type="InterPro" id="IPR048661">
    <property type="entry name" value="CPL1-like"/>
</dbReference>
<dbReference type="Proteomes" id="UP000193986">
    <property type="component" value="Unassembled WGS sequence"/>
</dbReference>
<keyword evidence="4" id="KW-1185">Reference proteome</keyword>
<evidence type="ECO:0000313" key="4">
    <source>
        <dbReference type="Proteomes" id="UP000193986"/>
    </source>
</evidence>
<dbReference type="EMBL" id="MCFC01000009">
    <property type="protein sequence ID" value="ORY32611.1"/>
    <property type="molecule type" value="Genomic_DNA"/>
</dbReference>
<proteinExistence type="predicted"/>
<keyword evidence="1" id="KW-0732">Signal</keyword>